<dbReference type="PANTHER" id="PTHR43035:SF1">
    <property type="entry name" value="FATTY ACID REPRESSION MUTANT PROTEIN 2-RELATED"/>
    <property type="match status" value="1"/>
</dbReference>
<dbReference type="CDD" id="cd02140">
    <property type="entry name" value="Frm2-like"/>
    <property type="match status" value="1"/>
</dbReference>
<dbReference type="GO" id="GO:0016491">
    <property type="term" value="F:oxidoreductase activity"/>
    <property type="evidence" value="ECO:0007669"/>
    <property type="project" value="UniProtKB-KW"/>
</dbReference>
<protein>
    <submittedName>
        <fullName evidence="5">Nitroreductase domain</fullName>
    </submittedName>
</protein>
<dbReference type="Proteomes" id="UP000029082">
    <property type="component" value="Unassembled WGS sequence"/>
</dbReference>
<dbReference type="FunFam" id="3.40.109.10:FF:000001">
    <property type="entry name" value="Nitroreductase family"/>
    <property type="match status" value="1"/>
</dbReference>
<dbReference type="Pfam" id="PF00881">
    <property type="entry name" value="Nitroreductase"/>
    <property type="match status" value="1"/>
</dbReference>
<evidence type="ECO:0000256" key="3">
    <source>
        <dbReference type="ARBA" id="ARBA00023002"/>
    </source>
</evidence>
<dbReference type="OrthoDB" id="9810617at2"/>
<dbReference type="Gene3D" id="3.40.109.10">
    <property type="entry name" value="NADH Oxidase"/>
    <property type="match status" value="1"/>
</dbReference>
<dbReference type="InterPro" id="IPR029479">
    <property type="entry name" value="Nitroreductase"/>
</dbReference>
<proteinExistence type="predicted"/>
<dbReference type="GeneID" id="93094544"/>
<dbReference type="EMBL" id="JGZE01000004">
    <property type="protein sequence ID" value="KFI78297.1"/>
    <property type="molecule type" value="Genomic_DNA"/>
</dbReference>
<dbReference type="RefSeq" id="WP_033512562.1">
    <property type="nucleotide sequence ID" value="NZ_JDUO01000005.1"/>
</dbReference>
<dbReference type="AlphaFoldDB" id="A0A087C4U7"/>
<comment type="caution">
    <text evidence="5">The sequence shown here is derived from an EMBL/GenBank/DDBJ whole genome shotgun (WGS) entry which is preliminary data.</text>
</comment>
<evidence type="ECO:0000256" key="2">
    <source>
        <dbReference type="ARBA" id="ARBA00022490"/>
    </source>
</evidence>
<dbReference type="InterPro" id="IPR000415">
    <property type="entry name" value="Nitroreductase-like"/>
</dbReference>
<keyword evidence="6" id="KW-1185">Reference proteome</keyword>
<dbReference type="SUPFAM" id="SSF55469">
    <property type="entry name" value="FMN-dependent nitroreductase-like"/>
    <property type="match status" value="1"/>
</dbReference>
<dbReference type="InterPro" id="IPR033877">
    <property type="entry name" value="Frm2/Hbn1"/>
</dbReference>
<keyword evidence="2" id="KW-0963">Cytoplasm</keyword>
<reference evidence="5 6" key="1">
    <citation type="submission" date="2014-03" db="EMBL/GenBank/DDBJ databases">
        <title>Genomics of Bifidobacteria.</title>
        <authorList>
            <person name="Ventura M."/>
            <person name="Milani C."/>
            <person name="Lugli G.A."/>
        </authorList>
    </citation>
    <scope>NUCLEOTIDE SEQUENCE [LARGE SCALE GENOMIC DNA]</scope>
    <source>
        <strain evidence="5 6">DSM 21395</strain>
    </source>
</reference>
<gene>
    <name evidence="5" type="ORF">BMON_1562</name>
</gene>
<dbReference type="eggNOG" id="COG3560">
    <property type="taxonomic scope" value="Bacteria"/>
</dbReference>
<comment type="subcellular location">
    <subcellularLocation>
        <location evidence="1">Cytoplasm</location>
    </subcellularLocation>
</comment>
<feature type="domain" description="Nitroreductase" evidence="4">
    <location>
        <begin position="9"/>
        <end position="177"/>
    </location>
</feature>
<sequence>MSDFVSALERRHSQYAITGTSKVPDAELVETIKRITLSVPSAFNSQSQRVVVLFGADHARLWNIVKDALRDVAADEEAFAKTQAKIDAFAAGHGTVLFFDDTAVTTDLGVRFPLYAEHFPSYAEQSNGMLQLAVWTALSERGLGASLQHYHPLIDAAVRRDFALPATWSLMAQMPFGDVVRPAESSERIDADERVRVLGL</sequence>
<keyword evidence="3" id="KW-0560">Oxidoreductase</keyword>
<dbReference type="GO" id="GO:0034599">
    <property type="term" value="P:cellular response to oxidative stress"/>
    <property type="evidence" value="ECO:0007669"/>
    <property type="project" value="InterPro"/>
</dbReference>
<evidence type="ECO:0000313" key="5">
    <source>
        <dbReference type="EMBL" id="KFI78297.1"/>
    </source>
</evidence>
<evidence type="ECO:0000259" key="4">
    <source>
        <dbReference type="Pfam" id="PF00881"/>
    </source>
</evidence>
<dbReference type="GO" id="GO:0005737">
    <property type="term" value="C:cytoplasm"/>
    <property type="evidence" value="ECO:0007669"/>
    <property type="project" value="UniProtKB-SubCell"/>
</dbReference>
<accession>A0A087C4U7</accession>
<evidence type="ECO:0000313" key="6">
    <source>
        <dbReference type="Proteomes" id="UP000029082"/>
    </source>
</evidence>
<dbReference type="PANTHER" id="PTHR43035">
    <property type="entry name" value="FATTY ACID REPRESSION MUTANT PROTEIN 2-RELATED"/>
    <property type="match status" value="1"/>
</dbReference>
<name>A0A087C4U7_9BIFI</name>
<evidence type="ECO:0000256" key="1">
    <source>
        <dbReference type="ARBA" id="ARBA00004496"/>
    </source>
</evidence>
<organism evidence="5 6">
    <name type="scientific">Bifidobacterium mongoliense DSM 21395</name>
    <dbReference type="NCBI Taxonomy" id="1437603"/>
    <lineage>
        <taxon>Bacteria</taxon>
        <taxon>Bacillati</taxon>
        <taxon>Actinomycetota</taxon>
        <taxon>Actinomycetes</taxon>
        <taxon>Bifidobacteriales</taxon>
        <taxon>Bifidobacteriaceae</taxon>
        <taxon>Bifidobacterium</taxon>
    </lineage>
</organism>